<gene>
    <name evidence="3" type="ORF">CRENPOLYSF1_340002</name>
</gene>
<proteinExistence type="predicted"/>
<dbReference type="AlphaFoldDB" id="A0A1R4H999"/>
<protein>
    <submittedName>
        <fullName evidence="3">Sugar transferase, PEP-CTERM/EpsH1 system associated</fullName>
    </submittedName>
</protein>
<sequence>MTVFSEKRPLIMHVIHHLLMGGMENGLVNLINALPKNQFRHVIVCIENDSDFRERIVRKDVSIIVLHRSRIGVWALRKQLFVLCRRLQPALIHSRNLSGLDVLLPARLAGVRYCIHSEHGRDMDDLQGNNYKLLVLRALHRPLVNRYITVSKDLQHYLAAQVGVTKSRISQIYNGVDTERFHPTNNKPCDILPDAFMGANKLVVGTVGRLQAVKDQATLIRAFADLLNQSPEWVNRVYLAIVGAGPLFDELSKLVDTLGISKNVWLPGKTDNVADILKAFDIFVLPSLSEGISNTILEAMATGLPVLATAVGGNVELVKPGYNGQLFSAGDSSALRDLIAAYVTDDVLRKQHGMAARQVALTQFSLNAMVSAYQKVYEQGLALQV</sequence>
<dbReference type="Proteomes" id="UP000195667">
    <property type="component" value="Unassembled WGS sequence"/>
</dbReference>
<feature type="domain" description="Glycosyltransferase subfamily 4-like N-terminal" evidence="2">
    <location>
        <begin position="20"/>
        <end position="180"/>
    </location>
</feature>
<evidence type="ECO:0000259" key="2">
    <source>
        <dbReference type="Pfam" id="PF13439"/>
    </source>
</evidence>
<organism evidence="3 4">
    <name type="scientific">Crenothrix polyspora</name>
    <dbReference type="NCBI Taxonomy" id="360316"/>
    <lineage>
        <taxon>Bacteria</taxon>
        <taxon>Pseudomonadati</taxon>
        <taxon>Pseudomonadota</taxon>
        <taxon>Gammaproteobacteria</taxon>
        <taxon>Methylococcales</taxon>
        <taxon>Crenotrichaceae</taxon>
        <taxon>Crenothrix</taxon>
    </lineage>
</organism>
<dbReference type="Pfam" id="PF13439">
    <property type="entry name" value="Glyco_transf_4"/>
    <property type="match status" value="1"/>
</dbReference>
<dbReference type="PANTHER" id="PTHR12526">
    <property type="entry name" value="GLYCOSYLTRANSFERASE"/>
    <property type="match status" value="1"/>
</dbReference>
<dbReference type="Gene3D" id="3.40.50.2000">
    <property type="entry name" value="Glycogen Phosphorylase B"/>
    <property type="match status" value="2"/>
</dbReference>
<dbReference type="RefSeq" id="WP_217884086.1">
    <property type="nucleotide sequence ID" value="NZ_FUKI01000109.1"/>
</dbReference>
<keyword evidence="3" id="KW-0808">Transferase</keyword>
<keyword evidence="4" id="KW-1185">Reference proteome</keyword>
<reference evidence="4" key="1">
    <citation type="submission" date="2017-02" db="EMBL/GenBank/DDBJ databases">
        <authorList>
            <person name="Daims H."/>
        </authorList>
    </citation>
    <scope>NUCLEOTIDE SEQUENCE [LARGE SCALE GENOMIC DNA]</scope>
</reference>
<feature type="domain" description="Glycosyl transferase family 1" evidence="1">
    <location>
        <begin position="200"/>
        <end position="358"/>
    </location>
</feature>
<dbReference type="InterPro" id="IPR017522">
    <property type="entry name" value="Sugar_tfrase_PEP-CTERM_Stp2"/>
</dbReference>
<dbReference type="CDD" id="cd03811">
    <property type="entry name" value="GT4_GT28_WabH-like"/>
    <property type="match status" value="1"/>
</dbReference>
<dbReference type="GO" id="GO:1901135">
    <property type="term" value="P:carbohydrate derivative metabolic process"/>
    <property type="evidence" value="ECO:0007669"/>
    <property type="project" value="UniProtKB-ARBA"/>
</dbReference>
<accession>A0A1R4H999</accession>
<dbReference type="InterPro" id="IPR001296">
    <property type="entry name" value="Glyco_trans_1"/>
</dbReference>
<dbReference type="GO" id="GO:0016757">
    <property type="term" value="F:glycosyltransferase activity"/>
    <property type="evidence" value="ECO:0007669"/>
    <property type="project" value="InterPro"/>
</dbReference>
<name>A0A1R4H999_9GAMM</name>
<evidence type="ECO:0000259" key="1">
    <source>
        <dbReference type="Pfam" id="PF00534"/>
    </source>
</evidence>
<dbReference type="InterPro" id="IPR028098">
    <property type="entry name" value="Glyco_trans_4-like_N"/>
</dbReference>
<dbReference type="NCBIfam" id="TIGR03088">
    <property type="entry name" value="stp2"/>
    <property type="match status" value="1"/>
</dbReference>
<evidence type="ECO:0000313" key="4">
    <source>
        <dbReference type="Proteomes" id="UP000195667"/>
    </source>
</evidence>
<dbReference type="PANTHER" id="PTHR12526:SF630">
    <property type="entry name" value="GLYCOSYLTRANSFERASE"/>
    <property type="match status" value="1"/>
</dbReference>
<dbReference type="SUPFAM" id="SSF53756">
    <property type="entry name" value="UDP-Glycosyltransferase/glycogen phosphorylase"/>
    <property type="match status" value="1"/>
</dbReference>
<evidence type="ECO:0000313" key="3">
    <source>
        <dbReference type="EMBL" id="SJM92832.1"/>
    </source>
</evidence>
<dbReference type="EMBL" id="FUKI01000109">
    <property type="protein sequence ID" value="SJM92832.1"/>
    <property type="molecule type" value="Genomic_DNA"/>
</dbReference>
<dbReference type="Pfam" id="PF00534">
    <property type="entry name" value="Glycos_transf_1"/>
    <property type="match status" value="1"/>
</dbReference>